<dbReference type="Proteomes" id="UP000192445">
    <property type="component" value="Chromosome"/>
</dbReference>
<dbReference type="OrthoDB" id="4870973at2"/>
<feature type="region of interest" description="Disordered" evidence="1">
    <location>
        <begin position="30"/>
        <end position="128"/>
    </location>
</feature>
<organism evidence="2 3">
    <name type="scientific">Streptomyces violaceoruber</name>
    <dbReference type="NCBI Taxonomy" id="1935"/>
    <lineage>
        <taxon>Bacteria</taxon>
        <taxon>Bacillati</taxon>
        <taxon>Actinomycetota</taxon>
        <taxon>Actinomycetes</taxon>
        <taxon>Kitasatosporales</taxon>
        <taxon>Streptomycetaceae</taxon>
        <taxon>Streptomyces</taxon>
        <taxon>Streptomyces violaceoruber group</taxon>
    </lineage>
</organism>
<dbReference type="AlphaFoldDB" id="A0A1V0UGR7"/>
<dbReference type="RefSeq" id="WP_032773454.1">
    <property type="nucleotide sequence ID" value="NZ_CP020570.1"/>
</dbReference>
<evidence type="ECO:0000256" key="1">
    <source>
        <dbReference type="SAM" id="MobiDB-lite"/>
    </source>
</evidence>
<sequence>MFNFFEELFAPGRKHTSDERRRLELSRVDLGVGDPDRGPIDLTSGKVTVRVPARDGAFGQDGGPPAANGPVGDARAPEGDARAGECGSGPGERGAGQAVPEQDAVLDRPRPGKPVSGPERRAEEDPRE</sequence>
<feature type="compositionally biased region" description="Basic and acidic residues" evidence="1">
    <location>
        <begin position="118"/>
        <end position="128"/>
    </location>
</feature>
<name>A0A1V0UGR7_STRVN</name>
<protein>
    <submittedName>
        <fullName evidence="2">Uncharacterized protein</fullName>
    </submittedName>
</protein>
<evidence type="ECO:0000313" key="2">
    <source>
        <dbReference type="EMBL" id="ARF64453.1"/>
    </source>
</evidence>
<dbReference type="EMBL" id="CP020570">
    <property type="protein sequence ID" value="ARF64453.1"/>
    <property type="molecule type" value="Genomic_DNA"/>
</dbReference>
<dbReference type="KEGG" id="svu:B1H20_26005"/>
<proteinExistence type="predicted"/>
<dbReference type="STRING" id="1935.B1H20_26005"/>
<accession>A0A1V0UGR7</accession>
<dbReference type="InterPro" id="IPR045684">
    <property type="entry name" value="DUF6191"/>
</dbReference>
<reference evidence="2 3" key="1">
    <citation type="submission" date="2017-03" db="EMBL/GenBank/DDBJ databases">
        <title>Complete Genome Sequence of a natural compounds producer, Streptomyces violaceus S21.</title>
        <authorList>
            <person name="Zhong C."/>
            <person name="Zhao Z."/>
            <person name="Fu J."/>
            <person name="Zong G."/>
            <person name="Qin R."/>
            <person name="Cao G."/>
        </authorList>
    </citation>
    <scope>NUCLEOTIDE SEQUENCE [LARGE SCALE GENOMIC DNA]</scope>
    <source>
        <strain evidence="2 3">S21</strain>
    </source>
</reference>
<dbReference type="Pfam" id="PF19690">
    <property type="entry name" value="DUF6191"/>
    <property type="match status" value="1"/>
</dbReference>
<gene>
    <name evidence="2" type="ORF">B1H20_26005</name>
</gene>
<evidence type="ECO:0000313" key="3">
    <source>
        <dbReference type="Proteomes" id="UP000192445"/>
    </source>
</evidence>